<dbReference type="EMBL" id="JBDLNU010000007">
    <property type="protein sequence ID" value="MFM1731210.1"/>
    <property type="molecule type" value="Genomic_DNA"/>
</dbReference>
<comment type="caution">
    <text evidence="1">The sequence shown here is derived from an EMBL/GenBank/DDBJ whole genome shotgun (WGS) entry which is preliminary data.</text>
</comment>
<gene>
    <name evidence="1" type="ORF">ABEU19_004769</name>
</gene>
<keyword evidence="2" id="KW-1185">Reference proteome</keyword>
<protein>
    <submittedName>
        <fullName evidence="1">Uncharacterized protein</fullName>
    </submittedName>
</protein>
<name>A0ABW9FZZ5_9NOCA</name>
<evidence type="ECO:0000313" key="2">
    <source>
        <dbReference type="Proteomes" id="UP001629744"/>
    </source>
</evidence>
<evidence type="ECO:0000313" key="1">
    <source>
        <dbReference type="EMBL" id="MFM1731210.1"/>
    </source>
</evidence>
<accession>A0ABW9FZZ5</accession>
<reference evidence="1 2" key="1">
    <citation type="submission" date="2023-11" db="EMBL/GenBank/DDBJ databases">
        <authorList>
            <person name="Val-Calvo J."/>
            <person name="Scortti M."/>
            <person name="Vazquez-Boland J."/>
        </authorList>
    </citation>
    <scope>NUCLEOTIDE SEQUENCE [LARGE SCALE GENOMIC DNA]</scope>
    <source>
        <strain evidence="1 2">DSM 46662</strain>
    </source>
</reference>
<proteinExistence type="predicted"/>
<dbReference type="RefSeq" id="WP_348605220.1">
    <property type="nucleotide sequence ID" value="NZ_CP157276.1"/>
</dbReference>
<dbReference type="Proteomes" id="UP001629744">
    <property type="component" value="Unassembled WGS sequence"/>
</dbReference>
<sequence>MTGPGLDGWTESFPESPVLRRLLVPADVIVDTSSIFPGGAGFTRADLLPLRIHICAVQLETRMRGTLRNWLKLASLH</sequence>
<organism evidence="1 2">
    <name type="scientific">Prescottella soli</name>
    <dbReference type="NCBI Taxonomy" id="1543852"/>
    <lineage>
        <taxon>Bacteria</taxon>
        <taxon>Bacillati</taxon>
        <taxon>Actinomycetota</taxon>
        <taxon>Actinomycetes</taxon>
        <taxon>Mycobacteriales</taxon>
        <taxon>Nocardiaceae</taxon>
        <taxon>Prescottella</taxon>
    </lineage>
</organism>